<feature type="compositionally biased region" description="Pro residues" evidence="2">
    <location>
        <begin position="1376"/>
        <end position="1386"/>
    </location>
</feature>
<feature type="compositionally biased region" description="Basic and acidic residues" evidence="2">
    <location>
        <begin position="855"/>
        <end position="865"/>
    </location>
</feature>
<feature type="compositionally biased region" description="Low complexity" evidence="2">
    <location>
        <begin position="721"/>
        <end position="744"/>
    </location>
</feature>
<dbReference type="InterPro" id="IPR007330">
    <property type="entry name" value="MIT_dom"/>
</dbReference>
<keyword evidence="5" id="KW-1185">Reference proteome</keyword>
<evidence type="ECO:0000256" key="1">
    <source>
        <dbReference type="SAM" id="Coils"/>
    </source>
</evidence>
<feature type="compositionally biased region" description="Basic residues" evidence="2">
    <location>
        <begin position="323"/>
        <end position="336"/>
    </location>
</feature>
<keyword evidence="1" id="KW-0175">Coiled coil</keyword>
<organism evidence="4 5">
    <name type="scientific">Xylaria multiplex</name>
    <dbReference type="NCBI Taxonomy" id="323545"/>
    <lineage>
        <taxon>Eukaryota</taxon>
        <taxon>Fungi</taxon>
        <taxon>Dikarya</taxon>
        <taxon>Ascomycota</taxon>
        <taxon>Pezizomycotina</taxon>
        <taxon>Sordariomycetes</taxon>
        <taxon>Xylariomycetidae</taxon>
        <taxon>Xylariales</taxon>
        <taxon>Xylariaceae</taxon>
        <taxon>Xylaria</taxon>
    </lineage>
</organism>
<feature type="region of interest" description="Disordered" evidence="2">
    <location>
        <begin position="162"/>
        <end position="182"/>
    </location>
</feature>
<dbReference type="Proteomes" id="UP000481858">
    <property type="component" value="Unassembled WGS sequence"/>
</dbReference>
<feature type="domain" description="MIT" evidence="3">
    <location>
        <begin position="898"/>
        <end position="962"/>
    </location>
</feature>
<dbReference type="OrthoDB" id="2245455at2759"/>
<name>A0A7C8IP19_9PEZI</name>
<feature type="compositionally biased region" description="Basic residues" evidence="2">
    <location>
        <begin position="30"/>
        <end position="41"/>
    </location>
</feature>
<feature type="compositionally biased region" description="Gly residues" evidence="2">
    <location>
        <begin position="252"/>
        <end position="261"/>
    </location>
</feature>
<feature type="compositionally biased region" description="Polar residues" evidence="2">
    <location>
        <begin position="803"/>
        <end position="819"/>
    </location>
</feature>
<feature type="region of interest" description="Disordered" evidence="2">
    <location>
        <begin position="608"/>
        <end position="901"/>
    </location>
</feature>
<feature type="region of interest" description="Disordered" evidence="2">
    <location>
        <begin position="219"/>
        <end position="492"/>
    </location>
</feature>
<feature type="coiled-coil region" evidence="1">
    <location>
        <begin position="1198"/>
        <end position="1225"/>
    </location>
</feature>
<dbReference type="PANTHER" id="PTHR37327">
    <property type="entry name" value="CHROMOSOME 1, WHOLE GENOME SHOTGUN SEQUENCE"/>
    <property type="match status" value="1"/>
</dbReference>
<feature type="region of interest" description="Disordered" evidence="2">
    <location>
        <begin position="1228"/>
        <end position="1256"/>
    </location>
</feature>
<feature type="compositionally biased region" description="Polar residues" evidence="2">
    <location>
        <begin position="1012"/>
        <end position="1022"/>
    </location>
</feature>
<feature type="compositionally biased region" description="Basic and acidic residues" evidence="2">
    <location>
        <begin position="82"/>
        <end position="99"/>
    </location>
</feature>
<reference evidence="4 5" key="1">
    <citation type="submission" date="2019-12" db="EMBL/GenBank/DDBJ databases">
        <title>Draft genome sequence of the ascomycete Xylaria multiplex DSM 110363.</title>
        <authorList>
            <person name="Buettner E."/>
            <person name="Kellner H."/>
        </authorList>
    </citation>
    <scope>NUCLEOTIDE SEQUENCE [LARGE SCALE GENOMIC DNA]</scope>
    <source>
        <strain evidence="4 5">DSM 110363</strain>
    </source>
</reference>
<feature type="region of interest" description="Disordered" evidence="2">
    <location>
        <begin position="1126"/>
        <end position="1161"/>
    </location>
</feature>
<feature type="compositionally biased region" description="Polar residues" evidence="2">
    <location>
        <begin position="451"/>
        <end position="463"/>
    </location>
</feature>
<gene>
    <name evidence="4" type="ORF">GQX73_g7492</name>
</gene>
<feature type="region of interest" description="Disordered" evidence="2">
    <location>
        <begin position="1"/>
        <end position="108"/>
    </location>
</feature>
<feature type="compositionally biased region" description="Polar residues" evidence="2">
    <location>
        <begin position="830"/>
        <end position="847"/>
    </location>
</feature>
<feature type="compositionally biased region" description="Low complexity" evidence="2">
    <location>
        <begin position="1310"/>
        <end position="1322"/>
    </location>
</feature>
<feature type="compositionally biased region" description="Polar residues" evidence="2">
    <location>
        <begin position="1349"/>
        <end position="1366"/>
    </location>
</feature>
<feature type="compositionally biased region" description="Low complexity" evidence="2">
    <location>
        <begin position="644"/>
        <end position="654"/>
    </location>
</feature>
<dbReference type="SUPFAM" id="SSF116846">
    <property type="entry name" value="MIT domain"/>
    <property type="match status" value="1"/>
</dbReference>
<dbReference type="InterPro" id="IPR036181">
    <property type="entry name" value="MIT_dom_sf"/>
</dbReference>
<feature type="compositionally biased region" description="Low complexity" evidence="2">
    <location>
        <begin position="433"/>
        <end position="450"/>
    </location>
</feature>
<feature type="compositionally biased region" description="Low complexity" evidence="2">
    <location>
        <begin position="467"/>
        <end position="489"/>
    </location>
</feature>
<feature type="region of interest" description="Disordered" evidence="2">
    <location>
        <begin position="510"/>
        <end position="551"/>
    </location>
</feature>
<proteinExistence type="predicted"/>
<evidence type="ECO:0000313" key="4">
    <source>
        <dbReference type="EMBL" id="KAF2966043.1"/>
    </source>
</evidence>
<feature type="compositionally biased region" description="Low complexity" evidence="2">
    <location>
        <begin position="522"/>
        <end position="550"/>
    </location>
</feature>
<feature type="compositionally biased region" description="Basic and acidic residues" evidence="2">
    <location>
        <begin position="169"/>
        <end position="182"/>
    </location>
</feature>
<accession>A0A7C8IP19</accession>
<evidence type="ECO:0000256" key="2">
    <source>
        <dbReference type="SAM" id="MobiDB-lite"/>
    </source>
</evidence>
<feature type="compositionally biased region" description="Polar residues" evidence="2">
    <location>
        <begin position="312"/>
        <end position="322"/>
    </location>
</feature>
<feature type="compositionally biased region" description="Low complexity" evidence="2">
    <location>
        <begin position="381"/>
        <end position="423"/>
    </location>
</feature>
<protein>
    <recommendedName>
        <fullName evidence="3">MIT domain-containing protein</fullName>
    </recommendedName>
</protein>
<feature type="compositionally biased region" description="Pro residues" evidence="2">
    <location>
        <begin position="1330"/>
        <end position="1348"/>
    </location>
</feature>
<feature type="compositionally biased region" description="Low complexity" evidence="2">
    <location>
        <begin position="357"/>
        <end position="372"/>
    </location>
</feature>
<feature type="compositionally biased region" description="Low complexity" evidence="2">
    <location>
        <begin position="280"/>
        <end position="289"/>
    </location>
</feature>
<feature type="compositionally biased region" description="Low complexity" evidence="2">
    <location>
        <begin position="1466"/>
        <end position="1481"/>
    </location>
</feature>
<evidence type="ECO:0000313" key="5">
    <source>
        <dbReference type="Proteomes" id="UP000481858"/>
    </source>
</evidence>
<dbReference type="Pfam" id="PF04212">
    <property type="entry name" value="MIT"/>
    <property type="match status" value="1"/>
</dbReference>
<feature type="compositionally biased region" description="Polar residues" evidence="2">
    <location>
        <begin position="1387"/>
        <end position="1408"/>
    </location>
</feature>
<dbReference type="PANTHER" id="PTHR37327:SF1">
    <property type="entry name" value="MICROTUBULE INTERACTING AND TRANSPORT DOMAIN-CONTAINING PROTEIN"/>
    <property type="match status" value="1"/>
</dbReference>
<feature type="compositionally biased region" description="Low complexity" evidence="2">
    <location>
        <begin position="1409"/>
        <end position="1422"/>
    </location>
</feature>
<feature type="compositionally biased region" description="Pro residues" evidence="2">
    <location>
        <begin position="1076"/>
        <end position="1092"/>
    </location>
</feature>
<feature type="compositionally biased region" description="Low complexity" evidence="2">
    <location>
        <begin position="1"/>
        <end position="25"/>
    </location>
</feature>
<sequence length="1854" mass="200172">MSQLKSYTSTAYSSTTSLPSPSSSTIGTGQHRKPPLQTRRRTPPESDGLASPMTVFTAFIDGSSGGVGGNNTYTYNRKRGVSRSEHQELAHERGHEHSRNAGPVISAPPKPPIPVGINNISKNHYNGFHYHQRGQRQPTTAWPTTIRDGIGGGETYYNRAEDGVDGDIDGSRDGEGQDELYGGHDDKIVVEHGQQFKATQAKGVLAGGYLEEESDVDLDADADRPSQSRICQSRVIGHDSNRSSKSLPRNGHNGGGGGGGDCDATSSTGALSRTPPPPTTKFAKPITITMGRGGSNGHGSSSRAHSNHSNHTSQANQANNTYNRHHQSRQHHHHNHTNGGWRQDRDQDHQHHRHRLSASVSNPNYYYYSGSSRQHTHRHNPSSSSLSSSSSSSSSSPSSRQQQQNNSNHLNPPHNPPRRAASSFAFYHTNPKSPISPLPSSSPSSLLSPSQTQKASGSRTSRPTAPPRVSSLLPPPRSTATTTNTSSSSRIPLSAFTVPAPITAIVDPLTTSRAHPSPSPYPNLNSNSHSNSTFNLVSTKSKTPTSPSSSNAILQEAQAHADFASTFLAPLNNKIPVSYTASVLAPNPGRPGLGTVATAVAATVVGSGAGLGPDPGPRPRRPSHSRANSFGAAGDGRHNLDKWSSSTASSPPSAWDYHHYQQQQARQQKSLTFARRMSVDSIGASTQQPEPVQAQDPFPSNHYSSPRKLVKRRPSQGVGASPGSRARARAGSASTSASTPTSGLLAGGRAIVSTRRVPSPPPLLPPSSAPPPNLPPIISLSPLDTNPPESSFRLGSPRAMSRASPNLNTPNSVFASQHGNAEPQDYFWSDLSNPTRTTSPAMRSNTMLLPPAPVTRDRDVIPERRGHSRSRSAAKGGSGDSTKPKDRSSSKPSQKAMLSKALSKANTAVQLDNAQNFGAAREAYLEACQLLQQVLSRTNGDDDRKKLDAIRITYTSRIEDLDALIPINPSEDKALPARPDSFDYHGVQMELAGVNNQSDTAMISRSHREESPNPQLSSQATRRPSEPTMYRDFSRNADVGQGSRQASFSRSPMRRNFERDGLTIPHSSDESFLPAPLSPRRPSSPPRIPSPEPIVRLDFSLNSERFAVAPEYRSHRRNISHESASWLDPIDESGGSTTSSVHSRSSSRIMRKHIRQPSGDTEAEFDAALDAAVEAAYDDGYEPMEPSAMTYVIDEDRIATSMRRVELAKERVRQTEREAAIELARERERQRQMSLSQQSQTYGGDFFDANDSDEEEERMLEEMTRGYVMEDFSLGRQSRYQSSIPRESDSSGLTSRTWHSSMGSNPPTGTTTLSVVSEVTSSGHIIKTSSPPPMPPPTQSLPEPPSNRPPSTTGVRNRRFSGQNAKQLKIETSKLGPPPTMLPPPINTSSAVQSQPTSNYIAQQRQALSTSSTRAGSSSMRAPSSPVRGISPADAAGPTSPPGGQEDEAQTSSPSSILPAMHKNFSSSSLKSLKSRQMSLSHVDDADPLPMTPISQQISNSSVTRLPTLPVLPTPIAVTFAEKMAGGVGGLHLFDYDFHSPVAQSPNSAHRYSQPNSDIPLPLEPCPSDSMFRPFWLMRALYQTLAHPRGGYISNRLFVPQDAWKVKGVKLRNIEDKISQCDLLTAALLTLARVDSNDADAMLDEMQVFENLLETVQATLSRRLGTEVGTQGMVTFKDEKETEAPPVPRNNSISGKGGAFSWRRLRSKGSAVNLASTYSSVKTNSSGGGTSGVPGILERDIISPGGTMPSLPMVAQPSSRPAKRDVASVKFDGPNAHYMASLARLFDAAQTVDQIARQVDDPGLRHADKTQVGLELCTRHAAEFFGFYICRFVLTDLGMLLDKFIKRGSEWVLA</sequence>
<dbReference type="EMBL" id="WUBL01000098">
    <property type="protein sequence ID" value="KAF2966043.1"/>
    <property type="molecule type" value="Genomic_DNA"/>
</dbReference>
<dbReference type="CDD" id="cd02656">
    <property type="entry name" value="MIT"/>
    <property type="match status" value="1"/>
</dbReference>
<feature type="region of interest" description="Disordered" evidence="2">
    <location>
        <begin position="1002"/>
        <end position="1094"/>
    </location>
</feature>
<feature type="region of interest" description="Disordered" evidence="2">
    <location>
        <begin position="1278"/>
        <end position="1495"/>
    </location>
</feature>
<feature type="compositionally biased region" description="Low complexity" evidence="2">
    <location>
        <begin position="298"/>
        <end position="311"/>
    </location>
</feature>
<feature type="compositionally biased region" description="Pro residues" evidence="2">
    <location>
        <begin position="758"/>
        <end position="775"/>
    </location>
</feature>
<dbReference type="Gene3D" id="1.20.58.80">
    <property type="entry name" value="Phosphotransferase system, lactose/cellobiose-type IIA subunit"/>
    <property type="match status" value="1"/>
</dbReference>
<comment type="caution">
    <text evidence="4">The sequence shown here is derived from an EMBL/GenBank/DDBJ whole genome shotgun (WGS) entry which is preliminary data.</text>
</comment>
<evidence type="ECO:0000259" key="3">
    <source>
        <dbReference type="Pfam" id="PF04212"/>
    </source>
</evidence>
<dbReference type="InParanoid" id="A0A7C8IP19"/>
<feature type="compositionally biased region" description="Low complexity" evidence="2">
    <location>
        <begin position="1133"/>
        <end position="1148"/>
    </location>
</feature>
<feature type="compositionally biased region" description="Polar residues" evidence="2">
    <location>
        <begin position="1278"/>
        <end position="1309"/>
    </location>
</feature>